<accession>A0A4Z2FFC3</accession>
<name>A0A4Z2FFC3_9TELE</name>
<comment type="caution">
    <text evidence="2">The sequence shown here is derived from an EMBL/GenBank/DDBJ whole genome shotgun (WGS) entry which is preliminary data.</text>
</comment>
<keyword evidence="3" id="KW-1185">Reference proteome</keyword>
<proteinExistence type="predicted"/>
<gene>
    <name evidence="2" type="ORF">EYF80_050368</name>
</gene>
<evidence type="ECO:0000256" key="1">
    <source>
        <dbReference type="SAM" id="MobiDB-lite"/>
    </source>
</evidence>
<dbReference type="Proteomes" id="UP000314294">
    <property type="component" value="Unassembled WGS sequence"/>
</dbReference>
<reference evidence="2 3" key="1">
    <citation type="submission" date="2019-03" db="EMBL/GenBank/DDBJ databases">
        <title>First draft genome of Liparis tanakae, snailfish: a comprehensive survey of snailfish specific genes.</title>
        <authorList>
            <person name="Kim W."/>
            <person name="Song I."/>
            <person name="Jeong J.-H."/>
            <person name="Kim D."/>
            <person name="Kim S."/>
            <person name="Ryu S."/>
            <person name="Song J.Y."/>
            <person name="Lee S.K."/>
        </authorList>
    </citation>
    <scope>NUCLEOTIDE SEQUENCE [LARGE SCALE GENOMIC DNA]</scope>
    <source>
        <tissue evidence="2">Muscle</tissue>
    </source>
</reference>
<feature type="region of interest" description="Disordered" evidence="1">
    <location>
        <begin position="79"/>
        <end position="164"/>
    </location>
</feature>
<protein>
    <submittedName>
        <fullName evidence="2">Uncharacterized protein</fullName>
    </submittedName>
</protein>
<evidence type="ECO:0000313" key="2">
    <source>
        <dbReference type="EMBL" id="TNN39463.1"/>
    </source>
</evidence>
<sequence length="185" mass="19863">MPRLNGSLRLPGALPARIDQLQTLNKKRLPNKFEKLGLNRTFLNGRGSIPPNPMKAWAKEGALGDWALGDWAQDEGSLGSAGMAKGDEELQLAETEPGELEPPTGLREQESAPAPTGHRDLQLRRVTGIRVLPQRRRVPGSRGQPQLLEGGPTLGSSVTASGPSPIGFPLKQQGLANTNEVLCRN</sequence>
<evidence type="ECO:0000313" key="3">
    <source>
        <dbReference type="Proteomes" id="UP000314294"/>
    </source>
</evidence>
<dbReference type="AlphaFoldDB" id="A0A4Z2FFC3"/>
<organism evidence="2 3">
    <name type="scientific">Liparis tanakae</name>
    <name type="common">Tanaka's snailfish</name>
    <dbReference type="NCBI Taxonomy" id="230148"/>
    <lineage>
        <taxon>Eukaryota</taxon>
        <taxon>Metazoa</taxon>
        <taxon>Chordata</taxon>
        <taxon>Craniata</taxon>
        <taxon>Vertebrata</taxon>
        <taxon>Euteleostomi</taxon>
        <taxon>Actinopterygii</taxon>
        <taxon>Neopterygii</taxon>
        <taxon>Teleostei</taxon>
        <taxon>Neoteleostei</taxon>
        <taxon>Acanthomorphata</taxon>
        <taxon>Eupercaria</taxon>
        <taxon>Perciformes</taxon>
        <taxon>Cottioidei</taxon>
        <taxon>Cottales</taxon>
        <taxon>Liparidae</taxon>
        <taxon>Liparis</taxon>
    </lineage>
</organism>
<dbReference type="EMBL" id="SRLO01001277">
    <property type="protein sequence ID" value="TNN39463.1"/>
    <property type="molecule type" value="Genomic_DNA"/>
</dbReference>